<feature type="region of interest" description="Disordered" evidence="1">
    <location>
        <begin position="64"/>
        <end position="247"/>
    </location>
</feature>
<accession>A0A8A4U1K0</accession>
<keyword evidence="2" id="KW-0812">Transmembrane</keyword>
<name>A0A8A4U1K0_SULCO</name>
<dbReference type="AlphaFoldDB" id="A0A8A4U1K0"/>
<evidence type="ECO:0000313" key="4">
    <source>
        <dbReference type="Proteomes" id="UP000663929"/>
    </source>
</evidence>
<gene>
    <name evidence="3" type="ORF">J3U87_09085</name>
</gene>
<keyword evidence="2" id="KW-0472">Membrane</keyword>
<feature type="compositionally biased region" description="Basic and acidic residues" evidence="1">
    <location>
        <begin position="190"/>
        <end position="199"/>
    </location>
</feature>
<evidence type="ECO:0000256" key="1">
    <source>
        <dbReference type="SAM" id="MobiDB-lite"/>
    </source>
</evidence>
<keyword evidence="2" id="KW-1133">Transmembrane helix</keyword>
<dbReference type="KEGG" id="scor:J3U87_09085"/>
<reference evidence="3" key="1">
    <citation type="submission" date="2021-03" db="EMBL/GenBank/DDBJ databases">
        <title>Acanthopleuribacteraceae sp. M133.</title>
        <authorList>
            <person name="Wang G."/>
        </authorList>
    </citation>
    <scope>NUCLEOTIDE SEQUENCE</scope>
    <source>
        <strain evidence="3">M133</strain>
    </source>
</reference>
<evidence type="ECO:0000313" key="3">
    <source>
        <dbReference type="EMBL" id="QTD52615.1"/>
    </source>
</evidence>
<evidence type="ECO:0000256" key="2">
    <source>
        <dbReference type="SAM" id="Phobius"/>
    </source>
</evidence>
<protein>
    <submittedName>
        <fullName evidence="3">AMIN domain-containing protein</fullName>
    </submittedName>
</protein>
<dbReference type="RefSeq" id="WP_237382719.1">
    <property type="nucleotide sequence ID" value="NZ_CP071793.1"/>
</dbReference>
<keyword evidence="4" id="KW-1185">Reference proteome</keyword>
<dbReference type="EMBL" id="CP071793">
    <property type="protein sequence ID" value="QTD52615.1"/>
    <property type="molecule type" value="Genomic_DNA"/>
</dbReference>
<feature type="compositionally biased region" description="Low complexity" evidence="1">
    <location>
        <begin position="154"/>
        <end position="171"/>
    </location>
</feature>
<feature type="transmembrane region" description="Helical" evidence="2">
    <location>
        <begin position="38"/>
        <end position="61"/>
    </location>
</feature>
<sequence>MIHERVLGWVVPVRPYRCQSCEFRQWGLIDPLVSRERLISWSVLGLVAILFILNSVLVFPVDGDAPEDDRDSQQIATQAEEGERPDEVGTSDKASDEEPSKSGETPEAEAPRADSGQVPAGEASSEPVVEVKDTAPEPSSVPAKEATGVQVAQSEDPAAATAEPSEPEVSPFVAKQREKNMAKRNGGKGSSEKPAEATPKRVSTPSPQKARPSTKANTEVAAATGSKETRQDFTVPPASGKTPPPGYLRVIPQLRSGTLTIDLNAGRPMADPKVLDSLISSRKLIIDFPGSYKVIPDEYRVNHRRIRTVRTGIHPTHVRVVLDLASTDHPRPVIDQTPSGARIRIQ</sequence>
<dbReference type="Proteomes" id="UP000663929">
    <property type="component" value="Chromosome"/>
</dbReference>
<proteinExistence type="predicted"/>
<organism evidence="3 4">
    <name type="scientific">Sulfidibacter corallicola</name>
    <dbReference type="NCBI Taxonomy" id="2818388"/>
    <lineage>
        <taxon>Bacteria</taxon>
        <taxon>Pseudomonadati</taxon>
        <taxon>Acidobacteriota</taxon>
        <taxon>Holophagae</taxon>
        <taxon>Acanthopleuribacterales</taxon>
        <taxon>Acanthopleuribacteraceae</taxon>
        <taxon>Sulfidibacter</taxon>
    </lineage>
</organism>
<dbReference type="Gene3D" id="2.60.40.3500">
    <property type="match status" value="1"/>
</dbReference>